<dbReference type="SUPFAM" id="SSF55277">
    <property type="entry name" value="GYF domain"/>
    <property type="match status" value="1"/>
</dbReference>
<dbReference type="OrthoDB" id="6415790at2759"/>
<dbReference type="SMART" id="SM00444">
    <property type="entry name" value="GYF"/>
    <property type="match status" value="1"/>
</dbReference>
<dbReference type="HOGENOM" id="CLU_007180_0_0_1"/>
<gene>
    <name evidence="3" type="ORF">BN946_scf184977.g57</name>
</gene>
<dbReference type="InterPro" id="IPR035445">
    <property type="entry name" value="GYF-like_dom_sf"/>
</dbReference>
<dbReference type="STRING" id="5643.A0A060SDD8"/>
<feature type="compositionally biased region" description="Low complexity" evidence="1">
    <location>
        <begin position="700"/>
        <end position="731"/>
    </location>
</feature>
<organism evidence="3 4">
    <name type="scientific">Pycnoporus cinnabarinus</name>
    <name type="common">Cinnabar-red polypore</name>
    <name type="synonym">Trametes cinnabarina</name>
    <dbReference type="NCBI Taxonomy" id="5643"/>
    <lineage>
        <taxon>Eukaryota</taxon>
        <taxon>Fungi</taxon>
        <taxon>Dikarya</taxon>
        <taxon>Basidiomycota</taxon>
        <taxon>Agaricomycotina</taxon>
        <taxon>Agaricomycetes</taxon>
        <taxon>Polyporales</taxon>
        <taxon>Polyporaceae</taxon>
        <taxon>Trametes</taxon>
    </lineage>
</organism>
<evidence type="ECO:0000313" key="4">
    <source>
        <dbReference type="Proteomes" id="UP000029665"/>
    </source>
</evidence>
<feature type="domain" description="GYF" evidence="2">
    <location>
        <begin position="1113"/>
        <end position="1169"/>
    </location>
</feature>
<reference evidence="3" key="1">
    <citation type="submission" date="2014-01" db="EMBL/GenBank/DDBJ databases">
        <title>The genome of the white-rot fungus Pycnoporus cinnabarinus: a basidiomycete model with a versatile arsenal for lignocellulosic biomass breakdown.</title>
        <authorList>
            <person name="Levasseur A."/>
            <person name="Lomascolo A."/>
            <person name="Ruiz-Duenas F.J."/>
            <person name="Uzan E."/>
            <person name="Piumi F."/>
            <person name="Kues U."/>
            <person name="Ram A.F.J."/>
            <person name="Murat C."/>
            <person name="Haon M."/>
            <person name="Benoit I."/>
            <person name="Arfi Y."/>
            <person name="Chevret D."/>
            <person name="Drula E."/>
            <person name="Kwon M.J."/>
            <person name="Gouret P."/>
            <person name="Lesage-Meessen L."/>
            <person name="Lombard V."/>
            <person name="Mariette J."/>
            <person name="Noirot C."/>
            <person name="Park J."/>
            <person name="Patyshakuliyeva A."/>
            <person name="Wieneger R.A.B."/>
            <person name="Wosten H.A.B."/>
            <person name="Martin F."/>
            <person name="Coutinho P.M."/>
            <person name="de Vries R."/>
            <person name="Martinez A.T."/>
            <person name="Klopp C."/>
            <person name="Pontarotti P."/>
            <person name="Henrissat B."/>
            <person name="Record E."/>
        </authorList>
    </citation>
    <scope>NUCLEOTIDE SEQUENCE [LARGE SCALE GENOMIC DNA]</scope>
    <source>
        <strain evidence="3">BRFM137</strain>
    </source>
</reference>
<evidence type="ECO:0000256" key="1">
    <source>
        <dbReference type="SAM" id="MobiDB-lite"/>
    </source>
</evidence>
<feature type="compositionally biased region" description="Low complexity" evidence="1">
    <location>
        <begin position="505"/>
        <end position="522"/>
    </location>
</feature>
<feature type="compositionally biased region" description="Polar residues" evidence="1">
    <location>
        <begin position="1013"/>
        <end position="1028"/>
    </location>
</feature>
<feature type="compositionally biased region" description="Pro residues" evidence="1">
    <location>
        <begin position="179"/>
        <end position="190"/>
    </location>
</feature>
<feature type="compositionally biased region" description="Low complexity" evidence="1">
    <location>
        <begin position="777"/>
        <end position="786"/>
    </location>
</feature>
<feature type="compositionally biased region" description="Low complexity" evidence="1">
    <location>
        <begin position="76"/>
        <end position="85"/>
    </location>
</feature>
<accession>A0A060SDD8</accession>
<dbReference type="OMA" id="WFYRDPK"/>
<feature type="compositionally biased region" description="Basic and acidic residues" evidence="1">
    <location>
        <begin position="425"/>
        <end position="434"/>
    </location>
</feature>
<feature type="compositionally biased region" description="Pro residues" evidence="1">
    <location>
        <begin position="387"/>
        <end position="419"/>
    </location>
</feature>
<dbReference type="EMBL" id="CCBP010000112">
    <property type="protein sequence ID" value="CDO72360.1"/>
    <property type="molecule type" value="Genomic_DNA"/>
</dbReference>
<feature type="compositionally biased region" description="Acidic residues" evidence="1">
    <location>
        <begin position="598"/>
        <end position="612"/>
    </location>
</feature>
<feature type="region of interest" description="Disordered" evidence="1">
    <location>
        <begin position="1331"/>
        <end position="1377"/>
    </location>
</feature>
<feature type="compositionally biased region" description="Low complexity" evidence="1">
    <location>
        <begin position="797"/>
        <end position="810"/>
    </location>
</feature>
<sequence>MPSYPAGLSADSLDLNQPSVSSPPPIQDDQWSDAHDTMETDYERDAIEEVDEHPEDLTIQGPKVVSSDKTHAHDISTPSPSSLSPDTVQQRRSDADATSVHSMPVVQVTEPTSPTLPTTPRSVSTSQHSSVAPGDSNLAPHSHLGADRRRRHRATLDSRASNRFSGFLSNLIHRRDHPPNPPPEPNPPAASPADKSSRESSPVPPRPSTPPPQLPPPTLDDLGLTLSPLTTHLSPAHFSNPPTSGAFLAPHYLLLCHSQGLDVLPLVSPPAPQPYALVRRAPFKSVVVMEHRGVLVAIAGRRDGVRVYALDEIRRMVEWRMDVEIRREQERARREETKRPVTAISFLAYDDMAKRGSTDKRPTPDILSSHADEKKPAGRRSTVSVVPPGPPRPPVIRTPKPKTPNRPPPPMEPSGPPPAYSNSPPREREREREPNLVTPSRTRTRATSVSEVLAGTVSRRHTMTNIHGATEGQDDSKGDWASSDDEAINVMAAPSGSQLLDERTSAMGSTSTSTAPSGSAPTRVEMSRSQTAPSINTRSSNRRSRPANLDLSLTRTNTTTTVIPVPPPSPTPTLLTLRQALSINNGSRPDSGAMSPEGDPDVDADAEEDEEPAPSSPTTPTRERISLAEALFESRLPNVAPPGAQQPQEPILIDSRSYADGEGPSSPRTSESHSTHTRRSTGEQSNRRRRRWSVLGGVFSATSGQSQSSIPSLSELTQSASFQPSSVPSSVLEMRERRANVLSRSQSGRIQQSTSTATVTPARSIRRPSTSPGPMSAPATQATADLPLPPPLPPTATAPSSSSSHSRFLPRILTQALGRRSDDAASVPRTPGNANRSAHPLPPSHAPAPKLEYVKLPGTKGAVAIKAVETAKKSFLAILCGDNGEKVELFAGTYRTALGLSRTFILPDSPRSLELQLQGDDLVEVFLVFSQNVFGLEPATVRVREVRIGRAERRAARRRARENQAGQSADPDTDTGAVNGEDETSVNVTVGIAGTPPAMDETRMSSPGLASPPSETTSQVQLDSASTNANSTDELVAIAAAQASPYTTFQQLSFAPNFPLATIADEYIIPPTYRAFLDYRNQYEPEVHGGTNVDLSQVQFSPPGLPVPTPAPPSKWFYRDPKGVVHGPWKASLMQAWYRDGLLPPDLPVRREEDSEYTLLKDLRLQCVDPTHPFRSSPPPPALTSAPLIPDATKPLLPPQSLLVQPKHFGPPALFFSSRGGHSTTIVDSRGRSVLKGRFLWSTDDSEDSQPPSSGRLGDVKRLEAFDVKDRAVLVAMRQGGIEAVDFGDALLRPADHSRTILPHFHPPTSSINRRGPFVWKIGTPIEVQRQPLSLLPPPPPTAYSTSSKVAPRKKQSTGPSKSPGRPDFMLSGDGEPEHLRDEVIFLGRKEDEMYLCEKSTNSFRILKLSPSESAS</sequence>
<dbReference type="Pfam" id="PF02213">
    <property type="entry name" value="GYF"/>
    <property type="match status" value="1"/>
</dbReference>
<dbReference type="PANTHER" id="PTHR45691:SF6">
    <property type="entry name" value="PROTEIN DIAPHANOUS"/>
    <property type="match status" value="1"/>
</dbReference>
<evidence type="ECO:0000259" key="2">
    <source>
        <dbReference type="PROSITE" id="PS50829"/>
    </source>
</evidence>
<dbReference type="Gene3D" id="3.30.1490.40">
    <property type="match status" value="1"/>
</dbReference>
<feature type="compositionally biased region" description="Low complexity" evidence="1">
    <location>
        <begin position="548"/>
        <end position="563"/>
    </location>
</feature>
<proteinExistence type="predicted"/>
<feature type="compositionally biased region" description="Low complexity" evidence="1">
    <location>
        <begin position="109"/>
        <end position="126"/>
    </location>
</feature>
<dbReference type="Proteomes" id="UP000029665">
    <property type="component" value="Unassembled WGS sequence"/>
</dbReference>
<feature type="compositionally biased region" description="Pro residues" evidence="1">
    <location>
        <begin position="787"/>
        <end position="796"/>
    </location>
</feature>
<feature type="region of interest" description="Disordered" evidence="1">
    <location>
        <begin position="353"/>
        <end position="850"/>
    </location>
</feature>
<feature type="region of interest" description="Disordered" evidence="1">
    <location>
        <begin position="952"/>
        <end position="1028"/>
    </location>
</feature>
<feature type="compositionally biased region" description="Polar residues" evidence="1">
    <location>
        <begin position="437"/>
        <end position="450"/>
    </location>
</feature>
<dbReference type="InterPro" id="IPR003169">
    <property type="entry name" value="GYF"/>
</dbReference>
<dbReference type="GO" id="GO:0005884">
    <property type="term" value="C:actin filament"/>
    <property type="evidence" value="ECO:0007669"/>
    <property type="project" value="TreeGrafter"/>
</dbReference>
<dbReference type="PANTHER" id="PTHR45691">
    <property type="entry name" value="PROTEIN DIAPHANOUS"/>
    <property type="match status" value="1"/>
</dbReference>
<feature type="compositionally biased region" description="Pro residues" evidence="1">
    <location>
        <begin position="202"/>
        <end position="218"/>
    </location>
</feature>
<feature type="compositionally biased region" description="Polar residues" evidence="1">
    <location>
        <begin position="158"/>
        <end position="168"/>
    </location>
</feature>
<feature type="compositionally biased region" description="Basic and acidic residues" evidence="1">
    <location>
        <begin position="353"/>
        <end position="363"/>
    </location>
</feature>
<dbReference type="GO" id="GO:0030041">
    <property type="term" value="P:actin filament polymerization"/>
    <property type="evidence" value="ECO:0007669"/>
    <property type="project" value="TreeGrafter"/>
</dbReference>
<comment type="caution">
    <text evidence="3">The sequence shown here is derived from an EMBL/GenBank/DDBJ whole genome shotgun (WGS) entry which is preliminary data.</text>
</comment>
<dbReference type="InterPro" id="IPR051412">
    <property type="entry name" value="Formin_Homology_Diaphanous_sf"/>
</dbReference>
<keyword evidence="4" id="KW-1185">Reference proteome</keyword>
<feature type="compositionally biased region" description="Polar residues" evidence="1">
    <location>
        <begin position="742"/>
        <end position="773"/>
    </location>
</feature>
<feature type="compositionally biased region" description="Polar residues" evidence="1">
    <location>
        <begin position="579"/>
        <end position="588"/>
    </location>
</feature>
<protein>
    <recommendedName>
        <fullName evidence="2">GYF domain-containing protein</fullName>
    </recommendedName>
</protein>
<dbReference type="PROSITE" id="PS50829">
    <property type="entry name" value="GYF"/>
    <property type="match status" value="1"/>
</dbReference>
<evidence type="ECO:0000313" key="3">
    <source>
        <dbReference type="EMBL" id="CDO72360.1"/>
    </source>
</evidence>
<feature type="compositionally biased region" description="Basic and acidic residues" evidence="1">
    <location>
        <begin position="32"/>
        <end position="47"/>
    </location>
</feature>
<feature type="region of interest" description="Disordered" evidence="1">
    <location>
        <begin position="1"/>
        <end position="227"/>
    </location>
</feature>
<name>A0A060SDD8_PYCCI</name>